<evidence type="ECO:0000313" key="4">
    <source>
        <dbReference type="Proteomes" id="UP001620626"/>
    </source>
</evidence>
<feature type="region of interest" description="Disordered" evidence="1">
    <location>
        <begin position="136"/>
        <end position="163"/>
    </location>
</feature>
<dbReference type="AlphaFoldDB" id="A0ABD2HTS0"/>
<evidence type="ECO:0000313" key="3">
    <source>
        <dbReference type="EMBL" id="KAL3071779.1"/>
    </source>
</evidence>
<keyword evidence="2" id="KW-0732">Signal</keyword>
<proteinExistence type="predicted"/>
<gene>
    <name evidence="3" type="ORF">niasHT_038847</name>
</gene>
<feature type="signal peptide" evidence="2">
    <location>
        <begin position="1"/>
        <end position="18"/>
    </location>
</feature>
<sequence length="530" mass="58198">MFFAGGIWAATMIATTRCVVLLLVGATMADAFLSAFDVAPGALRDRRQCGCGGGGGGGGCAAEDAPAVAAGAGPSKFSSSPLTSLFAMNAVHVQQQQQLKKTNGMPTGEWTLRVMWWTPPAATFLFAPEFKMEAAKTGGNSKKGRAMSSSSTDPAEAGGKKRRNIHPQIVDTNQQQQNVAEFRPVSTVSVHHQQQQSLDPRAIMNQIVDTTQQQHQNVAEFRPASTTSVHQQQPDPRAILNQGHVVVGEFAMAGDHSAQQQQQQPNLPASRISISYTKPFEQQQQPMMSQQQQDHRQAIMERIRRWQLSELSLMEQAKPLPEDIEHCAEYNAHGLTDVGWLLLGWREQMLISRLTGVVVQSCVMGGPNAKFRGRKLVLQFDRDGSQLLSIKEWERNDGRPSKLARAQPGDRVLLQRLNVTQNKGAAVTSHDNTFLFSCSFGQFSVLQILAHSGNEWTPTNARVLGGRVLAITAAQQEGTQRQQKQHIFGAMPAQQQQQMDEGGNAEWGEYDEDLQEIPAPGQEQQMNMVS</sequence>
<keyword evidence="4" id="KW-1185">Reference proteome</keyword>
<organism evidence="3 4">
    <name type="scientific">Heterodera trifolii</name>
    <dbReference type="NCBI Taxonomy" id="157864"/>
    <lineage>
        <taxon>Eukaryota</taxon>
        <taxon>Metazoa</taxon>
        <taxon>Ecdysozoa</taxon>
        <taxon>Nematoda</taxon>
        <taxon>Chromadorea</taxon>
        <taxon>Rhabditida</taxon>
        <taxon>Tylenchina</taxon>
        <taxon>Tylenchomorpha</taxon>
        <taxon>Tylenchoidea</taxon>
        <taxon>Heteroderidae</taxon>
        <taxon>Heteroderinae</taxon>
        <taxon>Heterodera</taxon>
    </lineage>
</organism>
<protein>
    <submittedName>
        <fullName evidence="3">Uncharacterized protein</fullName>
    </submittedName>
</protein>
<dbReference type="Proteomes" id="UP001620626">
    <property type="component" value="Unassembled WGS sequence"/>
</dbReference>
<accession>A0ABD2HTS0</accession>
<comment type="caution">
    <text evidence="3">The sequence shown here is derived from an EMBL/GenBank/DDBJ whole genome shotgun (WGS) entry which is preliminary data.</text>
</comment>
<name>A0ABD2HTS0_9BILA</name>
<dbReference type="EMBL" id="JBICBT010001356">
    <property type="protein sequence ID" value="KAL3071779.1"/>
    <property type="molecule type" value="Genomic_DNA"/>
</dbReference>
<feature type="chain" id="PRO_5044866615" evidence="2">
    <location>
        <begin position="19"/>
        <end position="530"/>
    </location>
</feature>
<reference evidence="3 4" key="1">
    <citation type="submission" date="2024-10" db="EMBL/GenBank/DDBJ databases">
        <authorList>
            <person name="Kim D."/>
        </authorList>
    </citation>
    <scope>NUCLEOTIDE SEQUENCE [LARGE SCALE GENOMIC DNA]</scope>
    <source>
        <strain evidence="3">BH-2024</strain>
    </source>
</reference>
<evidence type="ECO:0000256" key="1">
    <source>
        <dbReference type="SAM" id="MobiDB-lite"/>
    </source>
</evidence>
<feature type="region of interest" description="Disordered" evidence="1">
    <location>
        <begin position="494"/>
        <end position="530"/>
    </location>
</feature>
<evidence type="ECO:0000256" key="2">
    <source>
        <dbReference type="SAM" id="SignalP"/>
    </source>
</evidence>